<accession>A0A8D2K2K1</accession>
<name>A0A8D2K2K1_THEGE</name>
<reference evidence="7" key="1">
    <citation type="submission" date="2018-05" db="EMBL/GenBank/DDBJ databases">
        <title>Whole genome of Theropithecus gelada.</title>
        <authorList>
            <person name="Chiou K.L."/>
            <person name="Snyder-Mackler N."/>
        </authorList>
    </citation>
    <scope>NUCLEOTIDE SEQUENCE [LARGE SCALE GENOMIC DNA]</scope>
</reference>
<comment type="subunit">
    <text evidence="5">G proteins are composed of 3 units; alpha, beta and gamma.</text>
</comment>
<evidence type="ECO:0000259" key="6">
    <source>
        <dbReference type="PROSITE" id="PS50058"/>
    </source>
</evidence>
<evidence type="ECO:0000313" key="7">
    <source>
        <dbReference type="Ensembl" id="ENSTGEP00000018866.1"/>
    </source>
</evidence>
<evidence type="ECO:0000256" key="1">
    <source>
        <dbReference type="ARBA" id="ARBA00007431"/>
    </source>
</evidence>
<comment type="similarity">
    <text evidence="1 5">Belongs to the G protein gamma family.</text>
</comment>
<dbReference type="SMART" id="SM01224">
    <property type="entry name" value="G_gamma"/>
    <property type="match status" value="1"/>
</dbReference>
<dbReference type="GO" id="GO:0007186">
    <property type="term" value="P:G protein-coupled receptor signaling pathway"/>
    <property type="evidence" value="ECO:0007669"/>
    <property type="project" value="InterPro"/>
</dbReference>
<dbReference type="InterPro" id="IPR036284">
    <property type="entry name" value="GGL_sf"/>
</dbReference>
<proteinExistence type="inferred from homology"/>
<dbReference type="GO" id="GO:0005834">
    <property type="term" value="C:heterotrimeric G-protein complex"/>
    <property type="evidence" value="ECO:0007669"/>
    <property type="project" value="InterPro"/>
</dbReference>
<keyword evidence="5" id="KW-0449">Lipoprotein</keyword>
<evidence type="ECO:0000256" key="5">
    <source>
        <dbReference type="RuleBase" id="RU004973"/>
    </source>
</evidence>
<keyword evidence="8" id="KW-1185">Reference proteome</keyword>
<dbReference type="AlphaFoldDB" id="A0A8D2K2K1"/>
<evidence type="ECO:0000256" key="4">
    <source>
        <dbReference type="ARBA" id="ARBA00023224"/>
    </source>
</evidence>
<reference evidence="7" key="2">
    <citation type="submission" date="2025-08" db="UniProtKB">
        <authorList>
            <consortium name="Ensembl"/>
        </authorList>
    </citation>
    <scope>IDENTIFICATION</scope>
</reference>
<dbReference type="InterPro" id="IPR001770">
    <property type="entry name" value="G-protein_gamma"/>
</dbReference>
<dbReference type="InterPro" id="IPR015898">
    <property type="entry name" value="G-protein_gamma-like_dom"/>
</dbReference>
<protein>
    <recommendedName>
        <fullName evidence="5">Guanine nucleotide-binding protein subunit gamma</fullName>
    </recommendedName>
</protein>
<evidence type="ECO:0000313" key="8">
    <source>
        <dbReference type="Proteomes" id="UP000694411"/>
    </source>
</evidence>
<dbReference type="SMART" id="SM00224">
    <property type="entry name" value="GGL"/>
    <property type="match status" value="1"/>
</dbReference>
<feature type="domain" description="G protein gamma" evidence="6">
    <location>
        <begin position="9"/>
        <end position="64"/>
    </location>
</feature>
<dbReference type="SUPFAM" id="SSF48670">
    <property type="entry name" value="Transducin (heterotrimeric G protein), gamma chain"/>
    <property type="match status" value="1"/>
</dbReference>
<reference evidence="7" key="3">
    <citation type="submission" date="2025-09" db="UniProtKB">
        <authorList>
            <consortium name="Ensembl"/>
        </authorList>
    </citation>
    <scope>IDENTIFICATION</scope>
</reference>
<sequence length="64" mass="6889">MTGSLELGVAQQLWLKAGLNHVNVSQAAADLKQFCLQIAQHDSLLTGVSSSTNSFRPQKVCSFL</sequence>
<evidence type="ECO:0000256" key="3">
    <source>
        <dbReference type="ARBA" id="ARBA00023136"/>
    </source>
</evidence>
<dbReference type="PROSITE" id="PS50058">
    <property type="entry name" value="G_PROTEIN_GAMMA"/>
    <property type="match status" value="1"/>
</dbReference>
<evidence type="ECO:0000256" key="2">
    <source>
        <dbReference type="ARBA" id="ARBA00022475"/>
    </source>
</evidence>
<dbReference type="GO" id="GO:0031681">
    <property type="term" value="F:G-protein beta-subunit binding"/>
    <property type="evidence" value="ECO:0007669"/>
    <property type="project" value="InterPro"/>
</dbReference>
<keyword evidence="4 5" id="KW-0807">Transducer</keyword>
<dbReference type="Gene3D" id="4.10.260.10">
    <property type="entry name" value="Transducin (heterotrimeric G protein), gamma chain"/>
    <property type="match status" value="1"/>
</dbReference>
<keyword evidence="3 5" id="KW-0472">Membrane</keyword>
<comment type="subcellular location">
    <subcellularLocation>
        <location evidence="5">Cell membrane</location>
        <topology evidence="5">Lipid-anchor</topology>
        <orientation evidence="5">Cytoplasmic side</orientation>
    </subcellularLocation>
</comment>
<comment type="function">
    <text evidence="5">Guanine nucleotide-binding proteins (G proteins) are involved as a modulator or transducer in various transmembrane signaling systems. The beta and gamma chains are required for the GTPase activity, for replacement of GDP by GTP, and for G protein-effector interaction.</text>
</comment>
<dbReference type="Pfam" id="PF00631">
    <property type="entry name" value="G-gamma"/>
    <property type="match status" value="1"/>
</dbReference>
<dbReference type="PRINTS" id="PR00321">
    <property type="entry name" value="GPROTEING"/>
</dbReference>
<dbReference type="Ensembl" id="ENSTGET00000022458.1">
    <property type="protein sequence ID" value="ENSTGEP00000018866.1"/>
    <property type="gene ID" value="ENSTGEG00000015196.1"/>
</dbReference>
<dbReference type="Proteomes" id="UP000694411">
    <property type="component" value="Chromosome 13"/>
</dbReference>
<keyword evidence="2 5" id="KW-1003">Cell membrane</keyword>
<dbReference type="CDD" id="cd00068">
    <property type="entry name" value="GGL"/>
    <property type="match status" value="1"/>
</dbReference>
<organism evidence="7 8">
    <name type="scientific">Theropithecus gelada</name>
    <name type="common">Gelada baboon</name>
    <dbReference type="NCBI Taxonomy" id="9565"/>
    <lineage>
        <taxon>Eukaryota</taxon>
        <taxon>Metazoa</taxon>
        <taxon>Chordata</taxon>
        <taxon>Craniata</taxon>
        <taxon>Vertebrata</taxon>
        <taxon>Euteleostomi</taxon>
        <taxon>Mammalia</taxon>
        <taxon>Eutheria</taxon>
        <taxon>Euarchontoglires</taxon>
        <taxon>Primates</taxon>
        <taxon>Haplorrhini</taxon>
        <taxon>Catarrhini</taxon>
        <taxon>Cercopithecidae</taxon>
        <taxon>Cercopithecinae</taxon>
        <taxon>Theropithecus</taxon>
    </lineage>
</organism>
<dbReference type="PANTHER" id="PTHR13809">
    <property type="entry name" value="GUANINE NUCLEOTIDE-BINDING PROTEIN GAMMA SUBUNIT"/>
    <property type="match status" value="1"/>
</dbReference>